<dbReference type="AlphaFoldDB" id="A0ABD0KS09"/>
<protein>
    <submittedName>
        <fullName evidence="1">Uncharacterized protein</fullName>
    </submittedName>
</protein>
<proteinExistence type="predicted"/>
<name>A0ABD0KS09_9CAEN</name>
<dbReference type="EMBL" id="JACVVK020000131">
    <property type="protein sequence ID" value="KAK7489994.1"/>
    <property type="molecule type" value="Genomic_DNA"/>
</dbReference>
<keyword evidence="2" id="KW-1185">Reference proteome</keyword>
<evidence type="ECO:0000313" key="1">
    <source>
        <dbReference type="EMBL" id="KAK7489994.1"/>
    </source>
</evidence>
<evidence type="ECO:0000313" key="2">
    <source>
        <dbReference type="Proteomes" id="UP001519460"/>
    </source>
</evidence>
<dbReference type="Proteomes" id="UP001519460">
    <property type="component" value="Unassembled WGS sequence"/>
</dbReference>
<gene>
    <name evidence="1" type="ORF">BaRGS_00018694</name>
</gene>
<comment type="caution">
    <text evidence="1">The sequence shown here is derived from an EMBL/GenBank/DDBJ whole genome shotgun (WGS) entry which is preliminary data.</text>
</comment>
<organism evidence="1 2">
    <name type="scientific">Batillaria attramentaria</name>
    <dbReference type="NCBI Taxonomy" id="370345"/>
    <lineage>
        <taxon>Eukaryota</taxon>
        <taxon>Metazoa</taxon>
        <taxon>Spiralia</taxon>
        <taxon>Lophotrochozoa</taxon>
        <taxon>Mollusca</taxon>
        <taxon>Gastropoda</taxon>
        <taxon>Caenogastropoda</taxon>
        <taxon>Sorbeoconcha</taxon>
        <taxon>Cerithioidea</taxon>
        <taxon>Batillariidae</taxon>
        <taxon>Batillaria</taxon>
    </lineage>
</organism>
<sequence>MSSRLCRENKPDTHCPVCPICNLYSHWPPGHVWQMSSASFLVLCHRARDPKVLTAHLKSPGQILDRSDTAHAQSGQGKRESYFSSFVLPRMQGIYKSSLVCAAHLHFPSGGMQNVCTSMYMDFAGLHS</sequence>
<accession>A0ABD0KS09</accession>
<reference evidence="1 2" key="1">
    <citation type="journal article" date="2023" name="Sci. Data">
        <title>Genome assembly of the Korean intertidal mud-creeper Batillaria attramentaria.</title>
        <authorList>
            <person name="Patra A.K."/>
            <person name="Ho P.T."/>
            <person name="Jun S."/>
            <person name="Lee S.J."/>
            <person name="Kim Y."/>
            <person name="Won Y.J."/>
        </authorList>
    </citation>
    <scope>NUCLEOTIDE SEQUENCE [LARGE SCALE GENOMIC DNA]</scope>
    <source>
        <strain evidence="1">Wonlab-2016</strain>
    </source>
</reference>